<evidence type="ECO:0000259" key="3">
    <source>
        <dbReference type="Pfam" id="PF04324"/>
    </source>
</evidence>
<dbReference type="Pfam" id="PF04324">
    <property type="entry name" value="Fer2_BFD"/>
    <property type="match status" value="1"/>
</dbReference>
<feature type="region of interest" description="Disordered" evidence="2">
    <location>
        <begin position="542"/>
        <end position="562"/>
    </location>
</feature>
<dbReference type="InterPro" id="IPR023753">
    <property type="entry name" value="FAD/NAD-binding_dom"/>
</dbReference>
<evidence type="ECO:0000259" key="4">
    <source>
        <dbReference type="Pfam" id="PF07992"/>
    </source>
</evidence>
<keyword evidence="6" id="KW-1185">Reference proteome</keyword>
<comment type="caution">
    <text evidence="5">The sequence shown here is derived from an EMBL/GenBank/DDBJ whole genome shotgun (WGS) entry which is preliminary data.</text>
</comment>
<dbReference type="InterPro" id="IPR036188">
    <property type="entry name" value="FAD/NAD-bd_sf"/>
</dbReference>
<evidence type="ECO:0000256" key="2">
    <source>
        <dbReference type="SAM" id="MobiDB-lite"/>
    </source>
</evidence>
<dbReference type="PRINTS" id="PR00411">
    <property type="entry name" value="PNDRDTASEI"/>
</dbReference>
<feature type="domain" description="BFD-like [2Fe-2S]-binding" evidence="3">
    <location>
        <begin position="419"/>
        <end position="471"/>
    </location>
</feature>
<evidence type="ECO:0000256" key="1">
    <source>
        <dbReference type="ARBA" id="ARBA00023002"/>
    </source>
</evidence>
<reference evidence="5" key="1">
    <citation type="submission" date="2022-11" db="EMBL/GenBank/DDBJ databases">
        <title>Robbsia betulipollinis sp. nov., isolated from pollen of birch (Betula pendula).</title>
        <authorList>
            <person name="Shi H."/>
            <person name="Ambika Manirajan B."/>
            <person name="Ratering S."/>
            <person name="Geissler-Plaum R."/>
            <person name="Schnell S."/>
        </authorList>
    </citation>
    <scope>NUCLEOTIDE SEQUENCE</scope>
    <source>
        <strain evidence="5">Bb-Pol-6</strain>
    </source>
</reference>
<evidence type="ECO:0000313" key="6">
    <source>
        <dbReference type="Proteomes" id="UP001082899"/>
    </source>
</evidence>
<dbReference type="PANTHER" id="PTHR42949:SF3">
    <property type="entry name" value="ANAEROBIC GLYCEROL-3-PHOSPHATE DEHYDROGENASE SUBUNIT B"/>
    <property type="match status" value="1"/>
</dbReference>
<keyword evidence="1" id="KW-0560">Oxidoreductase</keyword>
<dbReference type="InterPro" id="IPR041854">
    <property type="entry name" value="BFD-like_2Fe2S-bd_dom_sf"/>
</dbReference>
<dbReference type="InterPro" id="IPR017224">
    <property type="entry name" value="Opine_Oxase_asu/HCN_bsu"/>
</dbReference>
<dbReference type="SUPFAM" id="SSF51905">
    <property type="entry name" value="FAD/NAD(P)-binding domain"/>
    <property type="match status" value="1"/>
</dbReference>
<dbReference type="InterPro" id="IPR051691">
    <property type="entry name" value="Metab_Enz_Cyan_OpOx_G3PDH"/>
</dbReference>
<dbReference type="Gene3D" id="1.10.10.1100">
    <property type="entry name" value="BFD-like [2Fe-2S]-binding domain"/>
    <property type="match status" value="1"/>
</dbReference>
<dbReference type="CDD" id="cd19946">
    <property type="entry name" value="GlpA-like_Fer2_BFD-like"/>
    <property type="match status" value="1"/>
</dbReference>
<organism evidence="5 6">
    <name type="scientific">Robbsia betulipollinis</name>
    <dbReference type="NCBI Taxonomy" id="2981849"/>
    <lineage>
        <taxon>Bacteria</taxon>
        <taxon>Pseudomonadati</taxon>
        <taxon>Pseudomonadota</taxon>
        <taxon>Betaproteobacteria</taxon>
        <taxon>Burkholderiales</taxon>
        <taxon>Burkholderiaceae</taxon>
        <taxon>Robbsia</taxon>
    </lineage>
</organism>
<dbReference type="PANTHER" id="PTHR42949">
    <property type="entry name" value="ANAEROBIC GLYCEROL-3-PHOSPHATE DEHYDROGENASE SUBUNIT B"/>
    <property type="match status" value="1"/>
</dbReference>
<dbReference type="PIRSF" id="PIRSF037495">
    <property type="entry name" value="Opine_OX_OoxA/HcnB"/>
    <property type="match status" value="1"/>
</dbReference>
<dbReference type="Proteomes" id="UP001082899">
    <property type="component" value="Unassembled WGS sequence"/>
</dbReference>
<name>A0ABT3ZRS2_9BURK</name>
<dbReference type="Gene3D" id="3.50.50.60">
    <property type="entry name" value="FAD/NAD(P)-binding domain"/>
    <property type="match status" value="2"/>
</dbReference>
<protein>
    <submittedName>
        <fullName evidence="5">NAD(P)/FAD-dependent oxidoreductase</fullName>
    </submittedName>
</protein>
<dbReference type="RefSeq" id="WP_267849162.1">
    <property type="nucleotide sequence ID" value="NZ_JAPMXC010000010.1"/>
</dbReference>
<dbReference type="InterPro" id="IPR007419">
    <property type="entry name" value="BFD-like_2Fe2S-bd_dom"/>
</dbReference>
<sequence length="581" mass="58683">MAPRIVVIGTGPAGVRAAQALADAGLRPTVIDEGSRDGGQIYRRQPSGFTRSYETLYGSEAKKASALHQCFDALRQQDRIDYLPDTLVWNIAPGMLYLAGGTRYSTRPFDALIVCSGATDRLMPVLGWDLAGAYSLGGAQVALKSQGCAIGRRTVLMGTGPLLYLVAAQYTQAGAQIAAVLDTSTSLQRLRALPGLLAVPAALGKGAALIALLRRAGVPIHRGVTPRAIHGSAEHGVTGVAVTLRDGRAFEVACDAVGMGYHLRPETQLADLAGCTFAFDAAVQQWLPEIDTDGRSSVPGVYLAGDGARVRGADAAEASGRLAALAVLLDRSASGTAGTAATGMTATGTAATAGGTGGSTAGGTGGGTAGGKAIDVAALTAQAVVLRRDLARLGRFAAGLRTAFPWPSALAATLPDAAVVCRCEAITAGELRRVVRETGAREANRAKAFSRVGMGRCQGRFCAHAGAEIIAAEARVPLATVGRLRGQAPVRPLPMALAVETETGTDVADAARVAAANGVADIESAGTVDGVDATEGVDAADDAGLAGSTGTAGGASGQHAHADGMAVARATAIVTPPEPRA</sequence>
<evidence type="ECO:0000313" key="5">
    <source>
        <dbReference type="EMBL" id="MCY0389263.1"/>
    </source>
</evidence>
<accession>A0ABT3ZRS2</accession>
<gene>
    <name evidence="5" type="ORF">OVY01_19125</name>
</gene>
<dbReference type="Pfam" id="PF07992">
    <property type="entry name" value="Pyr_redox_2"/>
    <property type="match status" value="1"/>
</dbReference>
<dbReference type="PRINTS" id="PR00368">
    <property type="entry name" value="FADPNR"/>
</dbReference>
<proteinExistence type="predicted"/>
<feature type="domain" description="FAD/NAD(P)-binding" evidence="4">
    <location>
        <begin position="4"/>
        <end position="319"/>
    </location>
</feature>
<dbReference type="EMBL" id="JAPMXC010000010">
    <property type="protein sequence ID" value="MCY0389263.1"/>
    <property type="molecule type" value="Genomic_DNA"/>
</dbReference>